<dbReference type="AlphaFoldDB" id="A0A380JCA8"/>
<dbReference type="InterPro" id="IPR001466">
    <property type="entry name" value="Beta-lactam-related"/>
</dbReference>
<dbReference type="SUPFAM" id="SSF56601">
    <property type="entry name" value="beta-lactamase/transpeptidase-like"/>
    <property type="match status" value="1"/>
</dbReference>
<accession>A0A380JCA8</accession>
<evidence type="ECO:0000259" key="2">
    <source>
        <dbReference type="Pfam" id="PF00144"/>
    </source>
</evidence>
<dbReference type="PANTHER" id="PTHR43283">
    <property type="entry name" value="BETA-LACTAMASE-RELATED"/>
    <property type="match status" value="1"/>
</dbReference>
<gene>
    <name evidence="3" type="primary">ampH</name>
    <name evidence="3" type="ORF">NCTC11391_00746</name>
</gene>
<protein>
    <submittedName>
        <fullName evidence="3">Beta-lactamase class C and other penicillin-binding protein</fullName>
        <ecNumber evidence="3">3.4.-.-</ecNumber>
    </submittedName>
</protein>
<evidence type="ECO:0000313" key="4">
    <source>
        <dbReference type="Proteomes" id="UP000254082"/>
    </source>
</evidence>
<dbReference type="InterPro" id="IPR050789">
    <property type="entry name" value="Diverse_Enzym_Activities"/>
</dbReference>
<evidence type="ECO:0000256" key="1">
    <source>
        <dbReference type="ARBA" id="ARBA00022801"/>
    </source>
</evidence>
<dbReference type="OrthoDB" id="9803467at2"/>
<keyword evidence="1 3" id="KW-0378">Hydrolase</keyword>
<sequence length="306" mass="34580">MKRILEKIEQQIGADIYHGASLALYSGDWQEFYLGALDGEQPVRPNLTYDLASVSKVVGVGTVLIQMVKEGRVKLDLPLQAYYPAFADPGVTIRQLLTHTSGIDPYIPNRDQLDAKGLIEAINQIRVTDQKEFKYTDINFILLGLMLEGLTKKTLPDLFEDWVYKPFAMRETGFGPVPEAVPTLKGVVAGVVHDPKAKVLGNHTGSAGLFSTLKDLEKFLNAYLQRDFASYLNHNFAPSGKKERSLAWDKQGDWLLHTGYTGTFVLYNRQKQKAAIFLSNRTYEKDQRAQWILDRDQLIEIIKEDL</sequence>
<dbReference type="EMBL" id="UHFA01000002">
    <property type="protein sequence ID" value="SUN35708.1"/>
    <property type="molecule type" value="Genomic_DNA"/>
</dbReference>
<dbReference type="EC" id="3.4.-.-" evidence="3"/>
<proteinExistence type="predicted"/>
<dbReference type="Proteomes" id="UP000254082">
    <property type="component" value="Unassembled WGS sequence"/>
</dbReference>
<keyword evidence="4" id="KW-1185">Reference proteome</keyword>
<feature type="domain" description="Beta-lactamase-related" evidence="2">
    <location>
        <begin position="8"/>
        <end position="297"/>
    </location>
</feature>
<dbReference type="PANTHER" id="PTHR43283:SF11">
    <property type="entry name" value="BETA-LACTAMASE-RELATED DOMAIN-CONTAINING PROTEIN"/>
    <property type="match status" value="1"/>
</dbReference>
<dbReference type="InterPro" id="IPR012338">
    <property type="entry name" value="Beta-lactam/transpept-like"/>
</dbReference>
<organism evidence="3 4">
    <name type="scientific">Streptococcus downei MFe28</name>
    <dbReference type="NCBI Taxonomy" id="764290"/>
    <lineage>
        <taxon>Bacteria</taxon>
        <taxon>Bacillati</taxon>
        <taxon>Bacillota</taxon>
        <taxon>Bacilli</taxon>
        <taxon>Lactobacillales</taxon>
        <taxon>Streptococcaceae</taxon>
        <taxon>Streptococcus</taxon>
    </lineage>
</organism>
<reference evidence="3 4" key="1">
    <citation type="submission" date="2018-06" db="EMBL/GenBank/DDBJ databases">
        <authorList>
            <consortium name="Pathogen Informatics"/>
            <person name="Doyle S."/>
        </authorList>
    </citation>
    <scope>NUCLEOTIDE SEQUENCE [LARGE SCALE GENOMIC DNA]</scope>
    <source>
        <strain evidence="4">NCTC 11391</strain>
    </source>
</reference>
<dbReference type="GO" id="GO:0016787">
    <property type="term" value="F:hydrolase activity"/>
    <property type="evidence" value="ECO:0007669"/>
    <property type="project" value="UniProtKB-KW"/>
</dbReference>
<dbReference type="Pfam" id="PF00144">
    <property type="entry name" value="Beta-lactamase"/>
    <property type="match status" value="1"/>
</dbReference>
<name>A0A380JCA8_STRDO</name>
<evidence type="ECO:0000313" key="3">
    <source>
        <dbReference type="EMBL" id="SUN35708.1"/>
    </source>
</evidence>
<dbReference type="Gene3D" id="3.40.710.10">
    <property type="entry name" value="DD-peptidase/beta-lactamase superfamily"/>
    <property type="match status" value="1"/>
</dbReference>
<dbReference type="RefSeq" id="WP_003001133.1">
    <property type="nucleotide sequence ID" value="NZ_UHFA01000002.1"/>
</dbReference>